<evidence type="ECO:0000256" key="1">
    <source>
        <dbReference type="SAM" id="Phobius"/>
    </source>
</evidence>
<evidence type="ECO:0000313" key="3">
    <source>
        <dbReference type="Proteomes" id="UP000006882"/>
    </source>
</evidence>
<keyword evidence="3" id="KW-1185">Reference proteome</keyword>
<name>A0A251N691_PRUPE</name>
<evidence type="ECO:0000313" key="2">
    <source>
        <dbReference type="EMBL" id="ONH94847.1"/>
    </source>
</evidence>
<gene>
    <name evidence="2" type="ORF">PRUPE_7G034900</name>
</gene>
<dbReference type="Proteomes" id="UP000006882">
    <property type="component" value="Chromosome G7"/>
</dbReference>
<sequence>MKASLHPQEPGSDTKLMGGGLADLLGFPSLAWDAPASHWHSLENPCGCGIADRESWEEGAGEDVDCLPLFFCFFCFLFFFCFFPVL</sequence>
<protein>
    <submittedName>
        <fullName evidence="2">Uncharacterized protein</fullName>
    </submittedName>
</protein>
<accession>A0A251N691</accession>
<feature type="transmembrane region" description="Helical" evidence="1">
    <location>
        <begin position="67"/>
        <end position="85"/>
    </location>
</feature>
<dbReference type="AlphaFoldDB" id="A0A251N691"/>
<organism evidence="2 3">
    <name type="scientific">Prunus persica</name>
    <name type="common">Peach</name>
    <name type="synonym">Amygdalus persica</name>
    <dbReference type="NCBI Taxonomy" id="3760"/>
    <lineage>
        <taxon>Eukaryota</taxon>
        <taxon>Viridiplantae</taxon>
        <taxon>Streptophyta</taxon>
        <taxon>Embryophyta</taxon>
        <taxon>Tracheophyta</taxon>
        <taxon>Spermatophyta</taxon>
        <taxon>Magnoliopsida</taxon>
        <taxon>eudicotyledons</taxon>
        <taxon>Gunneridae</taxon>
        <taxon>Pentapetalae</taxon>
        <taxon>rosids</taxon>
        <taxon>fabids</taxon>
        <taxon>Rosales</taxon>
        <taxon>Rosaceae</taxon>
        <taxon>Amygdaloideae</taxon>
        <taxon>Amygdaleae</taxon>
        <taxon>Prunus</taxon>
    </lineage>
</organism>
<reference evidence="2 3" key="1">
    <citation type="journal article" date="2013" name="Nat. Genet.">
        <title>The high-quality draft genome of peach (Prunus persica) identifies unique patterns of genetic diversity, domestication and genome evolution.</title>
        <authorList>
            <consortium name="International Peach Genome Initiative"/>
            <person name="Verde I."/>
            <person name="Abbott A.G."/>
            <person name="Scalabrin S."/>
            <person name="Jung S."/>
            <person name="Shu S."/>
            <person name="Marroni F."/>
            <person name="Zhebentyayeva T."/>
            <person name="Dettori M.T."/>
            <person name="Grimwood J."/>
            <person name="Cattonaro F."/>
            <person name="Zuccolo A."/>
            <person name="Rossini L."/>
            <person name="Jenkins J."/>
            <person name="Vendramin E."/>
            <person name="Meisel L.A."/>
            <person name="Decroocq V."/>
            <person name="Sosinski B."/>
            <person name="Prochnik S."/>
            <person name="Mitros T."/>
            <person name="Policriti A."/>
            <person name="Cipriani G."/>
            <person name="Dondini L."/>
            <person name="Ficklin S."/>
            <person name="Goodstein D.M."/>
            <person name="Xuan P."/>
            <person name="Del Fabbro C."/>
            <person name="Aramini V."/>
            <person name="Copetti D."/>
            <person name="Gonzalez S."/>
            <person name="Horner D.S."/>
            <person name="Falchi R."/>
            <person name="Lucas S."/>
            <person name="Mica E."/>
            <person name="Maldonado J."/>
            <person name="Lazzari B."/>
            <person name="Bielenberg D."/>
            <person name="Pirona R."/>
            <person name="Miculan M."/>
            <person name="Barakat A."/>
            <person name="Testolin R."/>
            <person name="Stella A."/>
            <person name="Tartarini S."/>
            <person name="Tonutti P."/>
            <person name="Arus P."/>
            <person name="Orellana A."/>
            <person name="Wells C."/>
            <person name="Main D."/>
            <person name="Vizzotto G."/>
            <person name="Silva H."/>
            <person name="Salamini F."/>
            <person name="Schmutz J."/>
            <person name="Morgante M."/>
            <person name="Rokhsar D.S."/>
        </authorList>
    </citation>
    <scope>NUCLEOTIDE SEQUENCE [LARGE SCALE GENOMIC DNA]</scope>
    <source>
        <strain evidence="3">cv. Nemared</strain>
    </source>
</reference>
<dbReference type="EMBL" id="CM007657">
    <property type="protein sequence ID" value="ONH94847.1"/>
    <property type="molecule type" value="Genomic_DNA"/>
</dbReference>
<keyword evidence="1" id="KW-0472">Membrane</keyword>
<keyword evidence="1" id="KW-0812">Transmembrane</keyword>
<proteinExistence type="predicted"/>
<dbReference type="Gramene" id="ONH94847">
    <property type="protein sequence ID" value="ONH94847"/>
    <property type="gene ID" value="PRUPE_7G034900"/>
</dbReference>
<keyword evidence="1" id="KW-1133">Transmembrane helix</keyword>